<keyword evidence="1" id="KW-0812">Transmembrane</keyword>
<feature type="transmembrane region" description="Helical" evidence="1">
    <location>
        <begin position="119"/>
        <end position="138"/>
    </location>
</feature>
<proteinExistence type="predicted"/>
<feature type="transmembrane region" description="Helical" evidence="1">
    <location>
        <begin position="21"/>
        <end position="39"/>
    </location>
</feature>
<reference evidence="2 3" key="1">
    <citation type="journal article" date="2018" name="Environ. Microbiol.">
        <title>Isolation and genomic characterization of Novimethylophilus kurashikiensis gen. nov. sp. nov., a new lanthanide-dependent methylotrophic species of Methylophilaceae.</title>
        <authorList>
            <person name="Lv H."/>
            <person name="Sahin N."/>
            <person name="Tani A."/>
        </authorList>
    </citation>
    <scope>NUCLEOTIDE SEQUENCE [LARGE SCALE GENOMIC DNA]</scope>
    <source>
        <strain evidence="2 3">La2-4</strain>
    </source>
</reference>
<gene>
    <name evidence="2" type="ORF">NMK_2487</name>
</gene>
<dbReference type="Proteomes" id="UP000245081">
    <property type="component" value="Unassembled WGS sequence"/>
</dbReference>
<name>A0A2R5F9J1_9PROT</name>
<evidence type="ECO:0000313" key="2">
    <source>
        <dbReference type="EMBL" id="GBG14886.1"/>
    </source>
</evidence>
<evidence type="ECO:0000313" key="3">
    <source>
        <dbReference type="Proteomes" id="UP000245081"/>
    </source>
</evidence>
<dbReference type="AlphaFoldDB" id="A0A2R5F9J1"/>
<dbReference type="EMBL" id="BDOQ01000010">
    <property type="protein sequence ID" value="GBG14886.1"/>
    <property type="molecule type" value="Genomic_DNA"/>
</dbReference>
<comment type="caution">
    <text evidence="2">The sequence shown here is derived from an EMBL/GenBank/DDBJ whole genome shotgun (WGS) entry which is preliminary data.</text>
</comment>
<evidence type="ECO:0000256" key="1">
    <source>
        <dbReference type="SAM" id="Phobius"/>
    </source>
</evidence>
<keyword evidence="3" id="KW-1185">Reference proteome</keyword>
<accession>A0A2R5F9J1</accession>
<feature type="transmembrane region" description="Helical" evidence="1">
    <location>
        <begin position="69"/>
        <end position="85"/>
    </location>
</feature>
<organism evidence="2 3">
    <name type="scientific">Novimethylophilus kurashikiensis</name>
    <dbReference type="NCBI Taxonomy" id="1825523"/>
    <lineage>
        <taxon>Bacteria</taxon>
        <taxon>Pseudomonadati</taxon>
        <taxon>Pseudomonadota</taxon>
        <taxon>Betaproteobacteria</taxon>
        <taxon>Nitrosomonadales</taxon>
        <taxon>Methylophilaceae</taxon>
        <taxon>Novimethylophilus</taxon>
    </lineage>
</organism>
<keyword evidence="1" id="KW-1133">Transmembrane helix</keyword>
<dbReference type="RefSeq" id="WP_109016069.1">
    <property type="nucleotide sequence ID" value="NZ_BDOQ01000010.1"/>
</dbReference>
<feature type="transmembrane region" description="Helical" evidence="1">
    <location>
        <begin position="145"/>
        <end position="165"/>
    </location>
</feature>
<keyword evidence="1" id="KW-0472">Membrane</keyword>
<protein>
    <submittedName>
        <fullName evidence="2">Glutamate synthase</fullName>
    </submittedName>
</protein>
<sequence length="247" mass="27953">MKTEFEALSIAVKNSEPRRREMGLALARLGVLVLVGTLLKVGYSAIPPSFFILMGLGLHRFYAFFMERLAWPLLLGEVAALMWLVKEAMVIQELRKYHEENPNIDRTESNVWLRRGRQFWAVTVSANCALWIFVGACGNEFTTEGFVSTLGMCVIAICVGGFLYFHEINDIYSPIKTARENPKDNMKCARNAGYDYGRFRDDLPGAEVMAKYEGVFHAPFMEGFEHGSQMRKTLRAKGFDVDNRGDA</sequence>